<sequence length="108" mass="12203">MPTLAYYEPTSSGRTHAYPPSCMPTFLMPHARHTRLGAIGLLPTWTRLGITPSLRACLWARVSHPYLLSYLLSFQYVTPIARNAELHIGGRHANRKEIHGENNHLQNS</sequence>
<protein>
    <submittedName>
        <fullName evidence="1">Uncharacterized protein</fullName>
    </submittedName>
</protein>
<accession>A0A101M0A0</accession>
<organism evidence="1">
    <name type="scientific">Picea glauca</name>
    <name type="common">White spruce</name>
    <name type="synonym">Pinus glauca</name>
    <dbReference type="NCBI Taxonomy" id="3330"/>
    <lineage>
        <taxon>Eukaryota</taxon>
        <taxon>Viridiplantae</taxon>
        <taxon>Streptophyta</taxon>
        <taxon>Embryophyta</taxon>
        <taxon>Tracheophyta</taxon>
        <taxon>Spermatophyta</taxon>
        <taxon>Pinopsida</taxon>
        <taxon>Pinidae</taxon>
        <taxon>Conifers I</taxon>
        <taxon>Pinales</taxon>
        <taxon>Pinaceae</taxon>
        <taxon>Picea</taxon>
    </lineage>
</organism>
<keyword evidence="1" id="KW-0496">Mitochondrion</keyword>
<dbReference type="AlphaFoldDB" id="A0A101M0A0"/>
<evidence type="ECO:0000313" key="1">
    <source>
        <dbReference type="EMBL" id="KUM48525.1"/>
    </source>
</evidence>
<proteinExistence type="predicted"/>
<dbReference type="EMBL" id="LKAM01000005">
    <property type="protein sequence ID" value="KUM48525.1"/>
    <property type="molecule type" value="Genomic_DNA"/>
</dbReference>
<name>A0A101M0A0_PICGL</name>
<comment type="caution">
    <text evidence="1">The sequence shown here is derived from an EMBL/GenBank/DDBJ whole genome shotgun (WGS) entry which is preliminary data.</text>
</comment>
<geneLocation type="mitochondrion" evidence="1"/>
<gene>
    <name evidence="1" type="ORF">ABT39_MTgene4540</name>
</gene>
<reference evidence="1" key="1">
    <citation type="journal article" date="2015" name="Genome Biol. Evol.">
        <title>Organellar Genomes of White Spruce (Picea glauca): Assembly and Annotation.</title>
        <authorList>
            <person name="Jackman S.D."/>
            <person name="Warren R.L."/>
            <person name="Gibb E.A."/>
            <person name="Vandervalk B.P."/>
            <person name="Mohamadi H."/>
            <person name="Chu J."/>
            <person name="Raymond A."/>
            <person name="Pleasance S."/>
            <person name="Coope R."/>
            <person name="Wildung M.R."/>
            <person name="Ritland C.E."/>
            <person name="Bousquet J."/>
            <person name="Jones S.J."/>
            <person name="Bohlmann J."/>
            <person name="Birol I."/>
        </authorList>
    </citation>
    <scope>NUCLEOTIDE SEQUENCE [LARGE SCALE GENOMIC DNA]</scope>
    <source>
        <tissue evidence="1">Flushing bud</tissue>
    </source>
</reference>